<evidence type="ECO:0000313" key="2">
    <source>
        <dbReference type="Proteomes" id="UP001190700"/>
    </source>
</evidence>
<evidence type="ECO:0000313" key="1">
    <source>
        <dbReference type="EMBL" id="KAK3236354.1"/>
    </source>
</evidence>
<accession>A0AAE0BHZ0</accession>
<name>A0AAE0BHZ0_9CHLO</name>
<organism evidence="1 2">
    <name type="scientific">Cymbomonas tetramitiformis</name>
    <dbReference type="NCBI Taxonomy" id="36881"/>
    <lineage>
        <taxon>Eukaryota</taxon>
        <taxon>Viridiplantae</taxon>
        <taxon>Chlorophyta</taxon>
        <taxon>Pyramimonadophyceae</taxon>
        <taxon>Pyramimonadales</taxon>
        <taxon>Pyramimonadaceae</taxon>
        <taxon>Cymbomonas</taxon>
    </lineage>
</organism>
<protein>
    <submittedName>
        <fullName evidence="1">Uncharacterized protein</fullName>
    </submittedName>
</protein>
<dbReference type="EMBL" id="LGRX02035077">
    <property type="protein sequence ID" value="KAK3236354.1"/>
    <property type="molecule type" value="Genomic_DNA"/>
</dbReference>
<proteinExistence type="predicted"/>
<comment type="caution">
    <text evidence="1">The sequence shown here is derived from an EMBL/GenBank/DDBJ whole genome shotgun (WGS) entry which is preliminary data.</text>
</comment>
<dbReference type="AlphaFoldDB" id="A0AAE0BHZ0"/>
<dbReference type="Proteomes" id="UP001190700">
    <property type="component" value="Unassembled WGS sequence"/>
</dbReference>
<keyword evidence="2" id="KW-1185">Reference proteome</keyword>
<sequence length="134" mass="15211">MPLFNPQSSFIEWWKLFLVIPLSYELWGIPFRVAMPSTADKVNPLLISDLLADACFVLNTVIQMNTKVILADPTLTDDISEVASRRDLFFHILHNDVLKHLLPCSGMHIIQLAGGGFWLFALSQFPRFVAPQQE</sequence>
<reference evidence="1 2" key="1">
    <citation type="journal article" date="2015" name="Genome Biol. Evol.">
        <title>Comparative Genomics of a Bacterivorous Green Alga Reveals Evolutionary Causalities and Consequences of Phago-Mixotrophic Mode of Nutrition.</title>
        <authorList>
            <person name="Burns J.A."/>
            <person name="Paasch A."/>
            <person name="Narechania A."/>
            <person name="Kim E."/>
        </authorList>
    </citation>
    <scope>NUCLEOTIDE SEQUENCE [LARGE SCALE GENOMIC DNA]</scope>
    <source>
        <strain evidence="1 2">PLY_AMNH</strain>
    </source>
</reference>
<gene>
    <name evidence="1" type="ORF">CYMTET_53502</name>
</gene>